<keyword evidence="4" id="KW-1185">Reference proteome</keyword>
<evidence type="ECO:0000313" key="3">
    <source>
        <dbReference type="EMBL" id="CUT03713.1"/>
    </source>
</evidence>
<dbReference type="EMBL" id="CZVU01000072">
    <property type="protein sequence ID" value="CUT03713.1"/>
    <property type="molecule type" value="Genomic_DNA"/>
</dbReference>
<feature type="transmembrane region" description="Helical" evidence="1">
    <location>
        <begin position="117"/>
        <end position="138"/>
    </location>
</feature>
<protein>
    <submittedName>
        <fullName evidence="3">Membrane protein DedA, SNARE-associated domain</fullName>
    </submittedName>
</protein>
<proteinExistence type="predicted"/>
<accession>A0A656DBZ7</accession>
<feature type="domain" description="VTT" evidence="2">
    <location>
        <begin position="20"/>
        <end position="134"/>
    </location>
</feature>
<reference evidence="3 4" key="1">
    <citation type="submission" date="2015-11" db="EMBL/GenBank/DDBJ databases">
        <authorList>
            <person name="Varghese N."/>
        </authorList>
    </citation>
    <scope>NUCLEOTIDE SEQUENCE [LARGE SCALE GENOMIC DNA]</scope>
    <source>
        <strain evidence="3 4">JGI-24</strain>
    </source>
</reference>
<name>A0A656DBZ7_KRYT1</name>
<organism evidence="3 4">
    <name type="scientific">Kryptobacter tengchongensis</name>
    <dbReference type="NCBI Taxonomy" id="1643429"/>
    <lineage>
        <taxon>Bacteria</taxon>
        <taxon>Pseudomonadati</taxon>
        <taxon>Candidatus Kryptoniota</taxon>
        <taxon>Candidatus Kryptobacter</taxon>
    </lineage>
</organism>
<feature type="transmembrane region" description="Helical" evidence="1">
    <location>
        <begin position="7"/>
        <end position="31"/>
    </location>
</feature>
<keyword evidence="1" id="KW-0812">Transmembrane</keyword>
<feature type="transmembrane region" description="Helical" evidence="1">
    <location>
        <begin position="150"/>
        <end position="171"/>
    </location>
</feature>
<dbReference type="OrthoDB" id="9799842at2"/>
<dbReference type="PANTHER" id="PTHR42709:SF2">
    <property type="entry name" value="INNER MEMBRANE PROTEIN YOHD"/>
    <property type="match status" value="1"/>
</dbReference>
<evidence type="ECO:0000259" key="2">
    <source>
        <dbReference type="Pfam" id="PF09335"/>
    </source>
</evidence>
<gene>
    <name evidence="3" type="ORF">JGI24_01349</name>
</gene>
<dbReference type="AlphaFoldDB" id="A0A656DBZ7"/>
<keyword evidence="1" id="KW-1133">Transmembrane helix</keyword>
<sequence>MTSYLTIYIWISLGIVFQGEVALLGAGHLIYAGSVNFWIVILIATFLSFINGEIIFILSKTGLKLIPIPYEKIFKAGKLVEQYKTSLLLFSRFIYGVRNIIPAAFGLTDIKHAEFSILNFAGAFIWAVTFTTVGLFSGGLLSNFIDVKRYQMLILGIFLGIAFTTMMFKIIKSQKQK</sequence>
<keyword evidence="1" id="KW-0472">Membrane</keyword>
<dbReference type="Proteomes" id="UP000243065">
    <property type="component" value="Unassembled WGS sequence"/>
</dbReference>
<dbReference type="PANTHER" id="PTHR42709">
    <property type="entry name" value="ALKALINE PHOSPHATASE LIKE PROTEIN"/>
    <property type="match status" value="1"/>
</dbReference>
<dbReference type="Pfam" id="PF09335">
    <property type="entry name" value="VTT_dom"/>
    <property type="match status" value="1"/>
</dbReference>
<dbReference type="RefSeq" id="WP_072150684.1">
    <property type="nucleotide sequence ID" value="NZ_CZVU01000072.1"/>
</dbReference>
<evidence type="ECO:0000256" key="1">
    <source>
        <dbReference type="SAM" id="Phobius"/>
    </source>
</evidence>
<feature type="transmembrane region" description="Helical" evidence="1">
    <location>
        <begin position="37"/>
        <end position="58"/>
    </location>
</feature>
<dbReference type="InterPro" id="IPR051311">
    <property type="entry name" value="DedA_domain"/>
</dbReference>
<dbReference type="InterPro" id="IPR032816">
    <property type="entry name" value="VTT_dom"/>
</dbReference>
<dbReference type="GO" id="GO:0005886">
    <property type="term" value="C:plasma membrane"/>
    <property type="evidence" value="ECO:0007669"/>
    <property type="project" value="TreeGrafter"/>
</dbReference>
<evidence type="ECO:0000313" key="4">
    <source>
        <dbReference type="Proteomes" id="UP000243065"/>
    </source>
</evidence>